<dbReference type="Gene3D" id="3.40.1480.10">
    <property type="entry name" value="MOFRL domain"/>
    <property type="match status" value="1"/>
</dbReference>
<organism evidence="3 4">
    <name type="scientific">Leptospira stimsonii</name>
    <dbReference type="NCBI Taxonomy" id="2202203"/>
    <lineage>
        <taxon>Bacteria</taxon>
        <taxon>Pseudomonadati</taxon>
        <taxon>Spirochaetota</taxon>
        <taxon>Spirochaetia</taxon>
        <taxon>Leptospirales</taxon>
        <taxon>Leptospiraceae</taxon>
        <taxon>Leptospira</taxon>
    </lineage>
</organism>
<keyword evidence="3" id="KW-0418">Kinase</keyword>
<dbReference type="OrthoDB" id="9766552at2"/>
<gene>
    <name evidence="3" type="ORF">DLM75_12280</name>
</gene>
<keyword evidence="3" id="KW-0808">Transferase</keyword>
<dbReference type="GO" id="GO:0005737">
    <property type="term" value="C:cytoplasm"/>
    <property type="evidence" value="ECO:0007669"/>
    <property type="project" value="TreeGrafter"/>
</dbReference>
<dbReference type="SUPFAM" id="SSF82544">
    <property type="entry name" value="GckA/TtuD-like"/>
    <property type="match status" value="1"/>
</dbReference>
<name>A0A396Z7N8_9LEPT</name>
<dbReference type="InterPro" id="IPR025286">
    <property type="entry name" value="MOFRL_assoc_dom"/>
</dbReference>
<sequence>MFHLDLSKAPTQNFNSPESVLFYLGSKAIQASLPQEAVIRSLQKLSIRGNVILLSIGKAAYPMAAAATEILKSQIQSGLILTKYGHAGKPIPPLETMEAGHPIPDANSILGGRRILNLCSQLRPEDTVLVLLSGGGSSLAEVPFGDLTLEDLVYWNKMLLESGAPIQDVNEIRILLSSLKGGGLLSKILPAKSVTLILSDVIGDDLSKVASGPTIPSLTNKNSILRIFQQYNIPPNDTMLRLLEDKIKKEGESPINIEPSRNSIYCIGNLGLAMEMIQKECTHLTIPVLFLTSSLSCEAKEAGFFLAEIAKEYSKNRTSPLLILCGGETIVTHDGSGKGGRNQELALSFAKRIAGHSGISLLSLATDGTDGPTDAAGAFVNGNTWEKIQSVSDADLALKRHRSYEALQSADALVRTGPTGTNVNDIQFIWIDTKEKNRN</sequence>
<comment type="caution">
    <text evidence="3">The sequence shown here is derived from an EMBL/GenBank/DDBJ whole genome shotgun (WGS) entry which is preliminary data.</text>
</comment>
<dbReference type="Pfam" id="PF05161">
    <property type="entry name" value="MOFRL"/>
    <property type="match status" value="1"/>
</dbReference>
<dbReference type="InterPro" id="IPR037035">
    <property type="entry name" value="GK-like_C_sf"/>
</dbReference>
<accession>A0A396Z7N8</accession>
<dbReference type="GO" id="GO:0008887">
    <property type="term" value="F:glycerate kinase activity"/>
    <property type="evidence" value="ECO:0007669"/>
    <property type="project" value="InterPro"/>
</dbReference>
<dbReference type="Pfam" id="PF13660">
    <property type="entry name" value="DUF4147"/>
    <property type="match status" value="1"/>
</dbReference>
<dbReference type="PANTHER" id="PTHR12227:SF0">
    <property type="entry name" value="GLYCERATE KINASE"/>
    <property type="match status" value="1"/>
</dbReference>
<dbReference type="PANTHER" id="PTHR12227">
    <property type="entry name" value="GLYCERATE KINASE"/>
    <property type="match status" value="1"/>
</dbReference>
<protein>
    <submittedName>
        <fullName evidence="3">Glycerate kinase</fullName>
    </submittedName>
</protein>
<evidence type="ECO:0000259" key="2">
    <source>
        <dbReference type="Pfam" id="PF13660"/>
    </source>
</evidence>
<evidence type="ECO:0000313" key="3">
    <source>
        <dbReference type="EMBL" id="RHX89734.1"/>
    </source>
</evidence>
<dbReference type="InterPro" id="IPR039760">
    <property type="entry name" value="MOFRL_protein"/>
</dbReference>
<dbReference type="RefSeq" id="WP_118968804.1">
    <property type="nucleotide sequence ID" value="NZ_QHCT01000003.1"/>
</dbReference>
<evidence type="ECO:0000313" key="4">
    <source>
        <dbReference type="Proteomes" id="UP000265798"/>
    </source>
</evidence>
<dbReference type="Proteomes" id="UP000265798">
    <property type="component" value="Unassembled WGS sequence"/>
</dbReference>
<dbReference type="InterPro" id="IPR007835">
    <property type="entry name" value="MOFRL"/>
</dbReference>
<dbReference type="Gene3D" id="3.40.50.10180">
    <property type="entry name" value="Glycerate kinase, MOFRL-like N-terminal domain"/>
    <property type="match status" value="1"/>
</dbReference>
<dbReference type="AlphaFoldDB" id="A0A396Z7N8"/>
<evidence type="ECO:0000259" key="1">
    <source>
        <dbReference type="Pfam" id="PF05161"/>
    </source>
</evidence>
<proteinExistence type="predicted"/>
<dbReference type="InterPro" id="IPR038614">
    <property type="entry name" value="GK_N_sf"/>
</dbReference>
<reference evidence="4" key="1">
    <citation type="submission" date="2018-05" db="EMBL/GenBank/DDBJ databases">
        <title>Leptospira yasudae sp. nov. and Leptospira stimsonii sp. nov., two pathogenic species of the genus Leptospira isolated from environmental sources.</title>
        <authorList>
            <person name="Casanovas-Massana A."/>
            <person name="Hamond C."/>
            <person name="Santos L.A."/>
            <person name="Hacker K.P."/>
            <person name="Balassiano I."/>
            <person name="Medeiros M.A."/>
            <person name="Reis M.G."/>
            <person name="Ko A.I."/>
            <person name="Wunder E.A."/>
        </authorList>
    </citation>
    <scope>NUCLEOTIDE SEQUENCE [LARGE SCALE GENOMIC DNA]</scope>
    <source>
        <strain evidence="4">Yale</strain>
    </source>
</reference>
<dbReference type="EMBL" id="QHCT01000003">
    <property type="protein sequence ID" value="RHX89734.1"/>
    <property type="molecule type" value="Genomic_DNA"/>
</dbReference>
<feature type="domain" description="MOFRL" evidence="1">
    <location>
        <begin position="322"/>
        <end position="425"/>
    </location>
</feature>
<feature type="domain" description="MOFRL-associated" evidence="2">
    <location>
        <begin position="26"/>
        <end position="241"/>
    </location>
</feature>